<name>A0A0L8I6Z5_OCTBM</name>
<accession>A0A0L8I6Z5</accession>
<gene>
    <name evidence="1" type="ORF">OCBIM_22030603mg</name>
</gene>
<organism evidence="1">
    <name type="scientific">Octopus bimaculoides</name>
    <name type="common">California two-spotted octopus</name>
    <dbReference type="NCBI Taxonomy" id="37653"/>
    <lineage>
        <taxon>Eukaryota</taxon>
        <taxon>Metazoa</taxon>
        <taxon>Spiralia</taxon>
        <taxon>Lophotrochozoa</taxon>
        <taxon>Mollusca</taxon>
        <taxon>Cephalopoda</taxon>
        <taxon>Coleoidea</taxon>
        <taxon>Octopodiformes</taxon>
        <taxon>Octopoda</taxon>
        <taxon>Incirrata</taxon>
        <taxon>Octopodidae</taxon>
        <taxon>Octopus</taxon>
    </lineage>
</organism>
<sequence>MLSMYCYFTKMKCRHRKQSLVHHCYYVCHNGTRIYIIACFHKDKMSNLLTITTCFHNVIEHSSMYFQYV</sequence>
<protein>
    <submittedName>
        <fullName evidence="1">Uncharacterized protein</fullName>
    </submittedName>
</protein>
<dbReference type="EMBL" id="KQ416359">
    <property type="protein sequence ID" value="KOF97261.1"/>
    <property type="molecule type" value="Genomic_DNA"/>
</dbReference>
<dbReference type="AlphaFoldDB" id="A0A0L8I6Z5"/>
<reference evidence="1" key="1">
    <citation type="submission" date="2015-07" db="EMBL/GenBank/DDBJ databases">
        <title>MeaNS - Measles Nucleotide Surveillance Program.</title>
        <authorList>
            <person name="Tran T."/>
            <person name="Druce J."/>
        </authorList>
    </citation>
    <scope>NUCLEOTIDE SEQUENCE</scope>
    <source>
        <strain evidence="1">UCB-OBI-ISO-001</strain>
        <tissue evidence="1">Gonad</tissue>
    </source>
</reference>
<proteinExistence type="predicted"/>
<evidence type="ECO:0000313" key="1">
    <source>
        <dbReference type="EMBL" id="KOF97261.1"/>
    </source>
</evidence>